<organism evidence="2">
    <name type="scientific">Mycobacterium xenopi 4042</name>
    <dbReference type="NCBI Taxonomy" id="1299334"/>
    <lineage>
        <taxon>Bacteria</taxon>
        <taxon>Bacillati</taxon>
        <taxon>Actinomycetota</taxon>
        <taxon>Actinomycetes</taxon>
        <taxon>Mycobacteriales</taxon>
        <taxon>Mycobacteriaceae</taxon>
        <taxon>Mycobacterium</taxon>
    </lineage>
</organism>
<dbReference type="AlphaFoldDB" id="X7YV24"/>
<reference evidence="2" key="1">
    <citation type="submission" date="2014-01" db="EMBL/GenBank/DDBJ databases">
        <authorList>
            <person name="Brown-Elliot B."/>
            <person name="Wallace R."/>
            <person name="Lenaerts A."/>
            <person name="Ordway D."/>
            <person name="DeGroote M.A."/>
            <person name="Parker T."/>
            <person name="Sizemore C."/>
            <person name="Tallon L.J."/>
            <person name="Sadzewicz L.K."/>
            <person name="Sengamalay N."/>
            <person name="Fraser C.M."/>
            <person name="Hine E."/>
            <person name="Shefchek K.A."/>
            <person name="Das S.P."/>
            <person name="Tettelin H."/>
        </authorList>
    </citation>
    <scope>NUCLEOTIDE SEQUENCE [LARGE SCALE GENOMIC DNA]</scope>
    <source>
        <strain evidence="2">4042</strain>
    </source>
</reference>
<protein>
    <submittedName>
        <fullName evidence="2">Uncharacterized protein</fullName>
    </submittedName>
</protein>
<proteinExistence type="predicted"/>
<feature type="compositionally biased region" description="Basic and acidic residues" evidence="1">
    <location>
        <begin position="9"/>
        <end position="23"/>
    </location>
</feature>
<feature type="compositionally biased region" description="Basic and acidic residues" evidence="1">
    <location>
        <begin position="32"/>
        <end position="41"/>
    </location>
</feature>
<accession>X7YV24</accession>
<feature type="region of interest" description="Disordered" evidence="1">
    <location>
        <begin position="1"/>
        <end position="63"/>
    </location>
</feature>
<feature type="non-terminal residue" evidence="2">
    <location>
        <position position="1"/>
    </location>
</feature>
<evidence type="ECO:0000256" key="1">
    <source>
        <dbReference type="SAM" id="MobiDB-lite"/>
    </source>
</evidence>
<sequence length="103" mass="11205">RIVPVAITSRDRMPVIRKPEITKKTSTRRSRRDTGRSHERPPPQAPHRAQTLDVEPKSRLGAAAPLEPWRGLTVLDCGNVGNVTTFGGDPAAASAMTQARSAR</sequence>
<gene>
    <name evidence="2" type="ORF">I553_3846</name>
</gene>
<dbReference type="EMBL" id="JAOB01000088">
    <property type="protein sequence ID" value="EUA10240.1"/>
    <property type="molecule type" value="Genomic_DNA"/>
</dbReference>
<comment type="caution">
    <text evidence="2">The sequence shown here is derived from an EMBL/GenBank/DDBJ whole genome shotgun (WGS) entry which is preliminary data.</text>
</comment>
<evidence type="ECO:0000313" key="2">
    <source>
        <dbReference type="EMBL" id="EUA10240.1"/>
    </source>
</evidence>
<name>X7YV24_MYCXE</name>
<dbReference type="PATRIC" id="fig|1299334.3.peg.9124"/>